<dbReference type="Proteomes" id="UP000501602">
    <property type="component" value="Chromosome"/>
</dbReference>
<dbReference type="InterPro" id="IPR002035">
    <property type="entry name" value="VWF_A"/>
</dbReference>
<dbReference type="PANTHER" id="PTHR34720">
    <property type="entry name" value="MICROCYSTIN DEPENDENT PROTEIN"/>
    <property type="match status" value="1"/>
</dbReference>
<evidence type="ECO:0000313" key="3">
    <source>
        <dbReference type="Proteomes" id="UP000501602"/>
    </source>
</evidence>
<dbReference type="Pfam" id="PF17963">
    <property type="entry name" value="Big_9"/>
    <property type="match status" value="30"/>
</dbReference>
<sequence>MRSQVLATTVKISNILGATELVVTGLDGSERLVHIGDIVFAGETVQLPEASAIETASLTADVIPPTNQDIDTEIDAIQQLLLDGGDLEELPETAAGNSEAEGSDSYINIARVGAETIAEAQFDTSGPKAIDLLERDSDNDTATAFSVLTPNDAPVANDDSVNATEDTQFNSVIELDANDTDADSDTLTVVAGTFTTTQGGTIVIAADGSYSYTPAPNFNGTDSVEYTVSDGNLTDTGTLTINVGAVNDAPVANDDSVNATEDTQFNSVIELDANDTDADSDTLTVVAGTFTTTQGGTIVIAADGSYSYTPAPNFNGTDSVEYTVSDGNLTDTGTLTINVGAVNDAPVANDDSVNATEDTQFNSVIELDANDTDVDSDTLTVVAGTFTTTQGGTIVIAADGSYSYTPAPNFNGTDSVEYTVSDGNLTDTGTLTINVGAVNDAPVANDDSVNATEDTQFNSVIELDANDTDADSDTLTVVAGTFTTTQGGTIVIAADGSYSYTPAPNFNGTDSVEYTVSDGNLTDTGTLTINVGAVNDAPVANDDSVNATEDTQFNSVIELDANDTDADSDTLTVVAGTFTTTQGGTIVIAADGSYSYTPAPNFNGTDSVEYTVSDGNLTDTGTLTINVGAVNDAPVANDDSVNATEDTQFNSVIELDANDTDVDSDTLTVVAGTFTTTQGGTIVIAADGSYSYTPAPNFNGTDSVEYTVSDGNLTDTGTLTINVGAVNDAPVANDDSVNATEDTQFNSVIELDANDTDADSDTLTVVAGTFTTTQGGTIVIAADGSYSYTPAPNFNGTDSVEYTVSDGNLTDTGTLTINVGAVNDAPVANDDSVNATEDTQFNSVIELDANDTDADSDTLTVVAGTFTTTQGGTIVIAADGSYSYTPAPNFNGTDSVEYTVSDGNLTDTGTLTINVGAVNDAPVANDDSVNATEDTQFNSVIELDANDTDADSDTLTVVAGTFTTTQGGTIVIAADGSYSYTPAPNFNGTDSVEYTVSDGNLTDTGTLTINVGAVNDAPVANDDSVNATEDTQFNSVIELDANDTDADSDTLTVVAGTFTTTQGGTIVIAADGSYSYTPAPNFNGTDSVEYTVSDGNLTDTGTLTINVGAVNDAPVANDDSVNATEDTQFNSVIELDANDTDADSDTLTVVAGTFTTTQGGTIVIAADGSYSYTPAPNFNGTDSVEYTVSDGNLTDTGTLTINVGAVNDAPVANDDSVNATEDTQFNSVIELDANDTDVDSDTLTVVAGTFTTTQGGTIVIAADGSYSYTPAPNFNGTDSVEYTVSDGNLTDTGTLTINVGAVNDAPVANDDSVNATEDTQFNSVIELDANDTDADSDTLTVVAGTFTTTQGGTIVIAADGSYSYTPAPNFNGTDSVEYTVSDGNLTDTGTLTINVGAVNDAPVANDDSVNATEDTQFNSVIELDANDTDADSDTLTVVAGTFTTTQGGTIVIAADGSYSYTPAPNFNGTDSVEYTVSDGNLTDTGTLTINVGAVNDAPVANDDSVNATEDTQFNSVIELDANDTDVDSDTLTVVAGTFTTTQGGTIVIAADGSYSYTPAPNFNGTDSVEYTVSDGNLTDTGTLTINVGAVNDAPVANDDSVNATEDTQFNSVIELDANDTDADSDTLTVVAGTFTTTQGGTIVIAADGSYSYTPAPNFNGTDSVEYTVSDGNLTDTGTLTINVGAVNDAPVANDDSVNATEDTQFNSVIELDANDTDADSDTLTVVAGTFTTTQGGTIVIAADGSYSYTPAPNFNGTDSVEYTVSDGNLTDTGTLTINVGAVNDAPVANDDSVNATEDTQFNSVIELDANDTDVDSDTLTVVAGTFTTTQGGTIVIAADGSYSYTPAPNFNGTDSVEYTVSDGNLTDTGTLTINVGAVNDAPVANDDSVNATEDTQFNSVIELDANDTDADSDTLTVVAGTFTTTQGGTIVIAADGSYSYTPAPNFNGTDSVEYTVSDGNLTDTGTLTINVGAVNDAPVANDDSVNATEDTQFNSVIELDANDTDADSDTLTVVAGTFTTTQGGTIVIAADGSYSYTPAPNFNGTDSVEYTVSDGNLTDTGTLTINVGAVNDAPVANDDSVNATEDTQFNSVIELDANDTDADSDTLTVVAGTFTTTQGGTIVIAADGSYSYTPAPNFNGTDSVEYTVSDGNLTDTGTLTINVGAVNDAPVANDDSVNATEDTQFNSVIELDANDTDADSDTLTVVAGTFTTTQGGTIVIAADGSYSYTPAPNFNGTDSVEYTVSDGNLTDTGTLTINVGAVNDAPVANDDSVNATEDTQFNSVIELDANDTDADSDTLTVVAGTFTTTQGGTIVIAADGSYSYTPAPNFNGTDSVEYTVSDGNLTDTGTLTINVGAVNDAPVANDDSVNATEDTQFNSVIELDANDTDVDSDTLTVVAGTFTTTQGGTIVIAADGSYSYTPAPNFNGTDSVEYTVSDGNLTDTGTLTINVGAVNDAPVANDDSVNATEDTQFNSVIELDANDTDADSDTLTVVAGTFTTTQGGTIVIAADGSYSYTPAPNFNGTDSVEYTVSDGNLTDTGTLTINVGAVNDAPVANDDSVNATEDTQFNSVIELDANDTDADSDTLTVVAGTFTTTQGGTIVIAADGSYSYTPAPNFNGTDSVEYTVSDGNLTDTGTLTINVGAVNDAPVANDDSVNATEDTQFNSVIELDANDTDVDSDTLTVVAGTFTTTQGGTIVIAADGSYSYTPAPNFNGTDSVEYTVSDGNLTDTGTLTINVGAVNDAPVANDDSVNATEDTQFNSVIELDANDTDADSDTLTVVAGTFTTTQGGTIVIAADGSYSYTPAPNFNGTDSVEYTVSDGNLTDTGTLTINVGAVNDAPVANDDSGLSVAEDGSLELNLLGNDTDIDGDTLSVTSIAGEDLTGAEQTITLNDGSGTVQVAADGTITFVPVANFNGEVSFDYTISDGNGGSGSAKVEITVTPLKDAPIGQPDQFDVVEGASLTLSAAQLVTNDSDVDGDALTVINIASDSSGNGEISAATVGATVTTALGGIVTINADGTYEYTAPASVDHSSGAVTDSFYYQAGDGTDTSAWTRVAIDLGDTAPDANDDTDSIGFGGTAYGNVITGAGTDGSGIDSIGADDTQLQDVSFDNTTYSNWDVQGNLTINTDNGILVINRDGSYSYESTQAESGSQTLSSSDLFSGIGAQLFAYANKTDINITALANTGASVNNSNSVIGVTSPLNNSQIRDSEALVIQLDQAANSVELQLNDMKSNGSETVFWQAYDINNQLVDSGYTNGNDISIAPTSAVHAIVLYQEDARGQNGFTLVDVTINSEQGIPTSDSFDYTLIDADGDTDSATLIVNQDSTPTAINDSGNVAESGLNGGNDEGSGTNTAFGNLLDNDTGISSSTQITSVEGEVAINGIITVTTTYGVLTVHVDDSNGQRAGYYEYELTSPASTDDASETINYTVENGLGESSSANLTIDIIDDAPVVKDISQNLMSDSAPMTTNLSFVLDLSGSMDDPAGNGKSYLETAVESLTALINTVDDTGDVNIQIITFSGSTMGNSTWLLDDIDGAINHLNGLSADDGTRYSTALDTIMGSGPLPVADQSFVYFISDGAPNDGYQVNESQQDAWEAYLDQDGYYDIAFAIGIGDAPLNELLPIAHSKDPNDDNNNYAVVVDDAADLTATVVEYFDNNSIEGELNLLTANGGISIGADGGNIQAVTIDGTTYTYDGNTAELAVTTTLGGLFTLDFVTGTYSYTIDVDRNVLNETESISVDVIDGDGDTDSLLLELHIDYYAGLDANVNNIITNGTEGGSLTLDAAYLTHGDATPEDSQISAVNGDGVSLDNGLITIADGSDGDSFEYVLAGNNTSDSAEVSLDYRDSTKLVGTHENDIIMSHSASATPSMAEITATVRSGDTYRTSNQFGFTVSALAAGLSVAKIEIDLASKDSNAYFDIDDSNLSLGSNSTGIDQASNIFDDMTNDSPVLTANFVAGDFTNGDQFWFSFDTDYLGSDYFGRDYGADLVGVSFTVTLSDGSTMQGTYESDGNSGATARLFDSILDGQAGDDVLIADNGNDLLLGGGGDDLLIGGLGSDILTGGAGSDTFMWQDGDANGGEDVITDFEQFERLELSELLIGATADNIGEYLSVSSDGTNTTINIIDTNGTATGGDSQTIVLQGVDTDLSTLLGEGSLIFADGSDNAGTATAAVSNITPPQQLDTDLP</sequence>
<dbReference type="PRINTS" id="PR00313">
    <property type="entry name" value="CABNDNGRPT"/>
</dbReference>
<dbReference type="EMBL" id="CP051180">
    <property type="protein sequence ID" value="QIZ78019.1"/>
    <property type="molecule type" value="Genomic_DNA"/>
</dbReference>
<proteinExistence type="predicted"/>
<protein>
    <submittedName>
        <fullName evidence="2">Tandem-95 repeat protein</fullName>
    </submittedName>
</protein>
<dbReference type="NCBIfam" id="NF012211">
    <property type="entry name" value="tand_rpt_95"/>
    <property type="match status" value="29"/>
</dbReference>
<dbReference type="InterPro" id="IPR018511">
    <property type="entry name" value="Hemolysin-typ_Ca-bd_CS"/>
</dbReference>
<accession>A0A6H1UHB5</accession>
<evidence type="ECO:0000313" key="2">
    <source>
        <dbReference type="EMBL" id="QIZ78019.1"/>
    </source>
</evidence>
<dbReference type="RefSeq" id="WP_168661575.1">
    <property type="nucleotide sequence ID" value="NZ_CP051180.1"/>
</dbReference>
<dbReference type="CDD" id="cd00198">
    <property type="entry name" value="vWFA"/>
    <property type="match status" value="1"/>
</dbReference>
<dbReference type="KEGG" id="fes:HER31_14595"/>
<dbReference type="Gene3D" id="2.60.40.2810">
    <property type="match status" value="25"/>
</dbReference>
<dbReference type="InterPro" id="IPR036465">
    <property type="entry name" value="vWFA_dom_sf"/>
</dbReference>
<feature type="domain" description="VWFA" evidence="1">
    <location>
        <begin position="3472"/>
        <end position="3657"/>
    </location>
</feature>
<gene>
    <name evidence="2" type="ORF">HER31_14595</name>
</gene>
<dbReference type="PROSITE" id="PS00330">
    <property type="entry name" value="HEMOLYSIN_CALCIUM"/>
    <property type="match status" value="3"/>
</dbReference>
<name>A0A6H1UHB5_9GAMM</name>
<dbReference type="PANTHER" id="PTHR34720:SF9">
    <property type="entry name" value="BLR4714 PROTEIN"/>
    <property type="match status" value="1"/>
</dbReference>
<evidence type="ECO:0000259" key="1">
    <source>
        <dbReference type="PROSITE" id="PS50234"/>
    </source>
</evidence>
<dbReference type="Gene3D" id="2.60.40.3440">
    <property type="match status" value="2"/>
</dbReference>
<dbReference type="PROSITE" id="PS50234">
    <property type="entry name" value="VWFA"/>
    <property type="match status" value="1"/>
</dbReference>
<dbReference type="SUPFAM" id="SSF53300">
    <property type="entry name" value="vWA-like"/>
    <property type="match status" value="1"/>
</dbReference>
<keyword evidence="3" id="KW-1185">Reference proteome</keyword>
<dbReference type="Pfam" id="PF00353">
    <property type="entry name" value="HemolysinCabind"/>
    <property type="match status" value="1"/>
</dbReference>
<dbReference type="GO" id="GO:0005509">
    <property type="term" value="F:calcium ion binding"/>
    <property type="evidence" value="ECO:0007669"/>
    <property type="project" value="InterPro"/>
</dbReference>
<dbReference type="InterPro" id="IPR001343">
    <property type="entry name" value="Hemolysn_Ca-bd"/>
</dbReference>
<dbReference type="SMART" id="SM00327">
    <property type="entry name" value="VWA"/>
    <property type="match status" value="1"/>
</dbReference>
<reference evidence="2 3" key="1">
    <citation type="submission" date="2020-04" db="EMBL/GenBank/DDBJ databases">
        <title>Ferrimonas sp. S7 isolated from sea water.</title>
        <authorList>
            <person name="Bae S.S."/>
            <person name="Baek K."/>
        </authorList>
    </citation>
    <scope>NUCLEOTIDE SEQUENCE [LARGE SCALE GENOMIC DNA]</scope>
    <source>
        <strain evidence="2 3">S7</strain>
    </source>
</reference>
<organism evidence="2 3">
    <name type="scientific">Ferrimonas lipolytica</name>
    <dbReference type="NCBI Taxonomy" id="2724191"/>
    <lineage>
        <taxon>Bacteria</taxon>
        <taxon>Pseudomonadati</taxon>
        <taxon>Pseudomonadota</taxon>
        <taxon>Gammaproteobacteria</taxon>
        <taxon>Alteromonadales</taxon>
        <taxon>Ferrimonadaceae</taxon>
        <taxon>Ferrimonas</taxon>
    </lineage>
</organism>